<evidence type="ECO:0000256" key="3">
    <source>
        <dbReference type="PROSITE-ProRule" id="PRU00108"/>
    </source>
</evidence>
<evidence type="ECO:0000313" key="6">
    <source>
        <dbReference type="EMBL" id="MED6206593.1"/>
    </source>
</evidence>
<reference evidence="6 7" key="1">
    <citation type="journal article" date="2023" name="Plants (Basel)">
        <title>Bridging the Gap: Combining Genomics and Transcriptomics Approaches to Understand Stylosanthes scabra, an Orphan Legume from the Brazilian Caatinga.</title>
        <authorList>
            <person name="Ferreira-Neto J.R.C."/>
            <person name="da Silva M.D."/>
            <person name="Binneck E."/>
            <person name="de Melo N.F."/>
            <person name="da Silva R.H."/>
            <person name="de Melo A.L.T.M."/>
            <person name="Pandolfi V."/>
            <person name="Bustamante F.O."/>
            <person name="Brasileiro-Vidal A.C."/>
            <person name="Benko-Iseppon A.M."/>
        </authorList>
    </citation>
    <scope>NUCLEOTIDE SEQUENCE [LARGE SCALE GENOMIC DNA]</scope>
    <source>
        <tissue evidence="6">Leaves</tissue>
    </source>
</reference>
<comment type="caution">
    <text evidence="6">The sequence shown here is derived from an EMBL/GenBank/DDBJ whole genome shotgun (WGS) entry which is preliminary data.</text>
</comment>
<evidence type="ECO:0000313" key="7">
    <source>
        <dbReference type="Proteomes" id="UP001341840"/>
    </source>
</evidence>
<dbReference type="Gene3D" id="1.10.10.60">
    <property type="entry name" value="Homeodomain-like"/>
    <property type="match status" value="1"/>
</dbReference>
<gene>
    <name evidence="6" type="ORF">PIB30_028309</name>
</gene>
<feature type="domain" description="Homeobox" evidence="5">
    <location>
        <begin position="66"/>
        <end position="126"/>
    </location>
</feature>
<feature type="region of interest" description="Disordered" evidence="4">
    <location>
        <begin position="485"/>
        <end position="511"/>
    </location>
</feature>
<organism evidence="6 7">
    <name type="scientific">Stylosanthes scabra</name>
    <dbReference type="NCBI Taxonomy" id="79078"/>
    <lineage>
        <taxon>Eukaryota</taxon>
        <taxon>Viridiplantae</taxon>
        <taxon>Streptophyta</taxon>
        <taxon>Embryophyta</taxon>
        <taxon>Tracheophyta</taxon>
        <taxon>Spermatophyta</taxon>
        <taxon>Magnoliopsida</taxon>
        <taxon>eudicotyledons</taxon>
        <taxon>Gunneridae</taxon>
        <taxon>Pentapetalae</taxon>
        <taxon>rosids</taxon>
        <taxon>fabids</taxon>
        <taxon>Fabales</taxon>
        <taxon>Fabaceae</taxon>
        <taxon>Papilionoideae</taxon>
        <taxon>50 kb inversion clade</taxon>
        <taxon>dalbergioids sensu lato</taxon>
        <taxon>Dalbergieae</taxon>
        <taxon>Pterocarpus clade</taxon>
        <taxon>Stylosanthes</taxon>
    </lineage>
</organism>
<accession>A0ABU6YBG1</accession>
<proteinExistence type="predicted"/>
<comment type="subcellular location">
    <subcellularLocation>
        <location evidence="1 3">Nucleus</location>
    </subcellularLocation>
</comment>
<protein>
    <recommendedName>
        <fullName evidence="5">Homeobox domain-containing protein</fullName>
    </recommendedName>
</protein>
<evidence type="ECO:0000256" key="2">
    <source>
        <dbReference type="ARBA" id="ARBA00023125"/>
    </source>
</evidence>
<keyword evidence="2 3" id="KW-0238">DNA-binding</keyword>
<dbReference type="PANTHER" id="PTHR33400:SF6">
    <property type="entry name" value="HOMEOBOX PROTEIN LUMINIDEPENDENS"/>
    <property type="match status" value="1"/>
</dbReference>
<dbReference type="SUPFAM" id="SSF46689">
    <property type="entry name" value="Homeodomain-like"/>
    <property type="match status" value="1"/>
</dbReference>
<sequence length="561" mass="62802">MDFPNDDFLELPIGNSAESLQRFLASQRDLFHSQIDQFQEIVVTQCKLTGVNPLSQEMAAGALSINIGKRPRDLLNPKAVNYMQSVFSIKDAISKKESREISALFGVTVTQVRDFFNGQRSRVRRFVLLSREKALKSNSLEEPHDGLINSDPMRPINPAPLNSIMPSNAENASCSTQEAALSDLDDLDKKFVDNIFSLMEKEESFSGQEKLMEWILTIQNFSVLLWFLTRGGVMILATWLSVAAVEEQTSVLLLILKVLCHLPLHKALPTHISAILQCVNRLRFYRTSDISNRARVLLSKWSKLLARDQAMKKPNGVKLSNDGLKERVFSQSLHFSLIIHSCFQEDILALSNDHSDNLRKLEPSQSLKLLPSSSDDSHKKLALGVSSSQSNGPRERRKVQLVEQPGQKSVTRSPQATRVAPVNQGRPMSADDIQKAKMRALFMQSKYAKNGSSKESKDAKIDGLHKRQTNQASIAACSAKVPVPPKIEDDKKTSLLPSSKITNKPEASYSKTRMDANEPVWEKCKRVQIPWKTPAGTFASFLLVPSIICLKSFGYKKWLNT</sequence>
<dbReference type="InterPro" id="IPR001356">
    <property type="entry name" value="HD"/>
</dbReference>
<evidence type="ECO:0000256" key="1">
    <source>
        <dbReference type="ARBA" id="ARBA00004123"/>
    </source>
</evidence>
<dbReference type="EMBL" id="JASCZI010241767">
    <property type="protein sequence ID" value="MED6206593.1"/>
    <property type="molecule type" value="Genomic_DNA"/>
</dbReference>
<feature type="compositionally biased region" description="Polar residues" evidence="4">
    <location>
        <begin position="406"/>
        <end position="416"/>
    </location>
</feature>
<dbReference type="InterPro" id="IPR009057">
    <property type="entry name" value="Homeodomain-like_sf"/>
</dbReference>
<dbReference type="SMART" id="SM00389">
    <property type="entry name" value="HOX"/>
    <property type="match status" value="1"/>
</dbReference>
<evidence type="ECO:0000256" key="4">
    <source>
        <dbReference type="SAM" id="MobiDB-lite"/>
    </source>
</evidence>
<dbReference type="Proteomes" id="UP001341840">
    <property type="component" value="Unassembled WGS sequence"/>
</dbReference>
<feature type="DNA-binding region" description="Homeobox" evidence="3">
    <location>
        <begin position="68"/>
        <end position="127"/>
    </location>
</feature>
<keyword evidence="3" id="KW-0371">Homeobox</keyword>
<evidence type="ECO:0000259" key="5">
    <source>
        <dbReference type="PROSITE" id="PS50071"/>
    </source>
</evidence>
<keyword evidence="3" id="KW-0539">Nucleus</keyword>
<name>A0ABU6YBG1_9FABA</name>
<feature type="region of interest" description="Disordered" evidence="4">
    <location>
        <begin position="368"/>
        <end position="428"/>
    </location>
</feature>
<keyword evidence="7" id="KW-1185">Reference proteome</keyword>
<dbReference type="PROSITE" id="PS50071">
    <property type="entry name" value="HOMEOBOX_2"/>
    <property type="match status" value="1"/>
</dbReference>
<dbReference type="PANTHER" id="PTHR33400">
    <property type="entry name" value="ZINC FINGER CCCH DOMAIN-CONTAINING PROTEIN 6-RELATED"/>
    <property type="match status" value="1"/>
</dbReference>